<evidence type="ECO:0000313" key="2">
    <source>
        <dbReference type="EMBL" id="GGI98448.1"/>
    </source>
</evidence>
<dbReference type="InterPro" id="IPR029058">
    <property type="entry name" value="AB_hydrolase_fold"/>
</dbReference>
<name>A0ABQ2CR79_9GAMM</name>
<evidence type="ECO:0000259" key="1">
    <source>
        <dbReference type="Pfam" id="PF12697"/>
    </source>
</evidence>
<dbReference type="SUPFAM" id="SSF53474">
    <property type="entry name" value="alpha/beta-Hydrolases"/>
    <property type="match status" value="1"/>
</dbReference>
<evidence type="ECO:0000313" key="3">
    <source>
        <dbReference type="Proteomes" id="UP000633263"/>
    </source>
</evidence>
<dbReference type="GO" id="GO:0016787">
    <property type="term" value="F:hydrolase activity"/>
    <property type="evidence" value="ECO:0007669"/>
    <property type="project" value="UniProtKB-KW"/>
</dbReference>
<dbReference type="PANTHER" id="PTHR43194">
    <property type="entry name" value="HYDROLASE ALPHA/BETA FOLD FAMILY"/>
    <property type="match status" value="1"/>
</dbReference>
<organism evidence="2 3">
    <name type="scientific">Halopseudomonas pertucinogena</name>
    <dbReference type="NCBI Taxonomy" id="86175"/>
    <lineage>
        <taxon>Bacteria</taxon>
        <taxon>Pseudomonadati</taxon>
        <taxon>Pseudomonadota</taxon>
        <taxon>Gammaproteobacteria</taxon>
        <taxon>Pseudomonadales</taxon>
        <taxon>Pseudomonadaceae</taxon>
        <taxon>Halopseudomonas</taxon>
    </lineage>
</organism>
<dbReference type="RefSeq" id="WP_188635881.1">
    <property type="nucleotide sequence ID" value="NZ_BMNN01000002.1"/>
</dbReference>
<dbReference type="EMBL" id="BMNN01000002">
    <property type="protein sequence ID" value="GGI98448.1"/>
    <property type="molecule type" value="Genomic_DNA"/>
</dbReference>
<dbReference type="PANTHER" id="PTHR43194:SF2">
    <property type="entry name" value="PEROXISOMAL MEMBRANE PROTEIN LPX1"/>
    <property type="match status" value="1"/>
</dbReference>
<comment type="caution">
    <text evidence="2">The sequence shown here is derived from an EMBL/GenBank/DDBJ whole genome shotgun (WGS) entry which is preliminary data.</text>
</comment>
<accession>A0ABQ2CR79</accession>
<protein>
    <submittedName>
        <fullName evidence="2">Alpha/beta hydrolase</fullName>
    </submittedName>
</protein>
<keyword evidence="2" id="KW-0378">Hydrolase</keyword>
<sequence>MTLLPWSHQSSAGFTLRGWHSPPSGKPLLHFIHGNGFCTRTYEPMLEHLSVHFDLWLCDMQGHGDSDHGGEFRGWNHNAELAVEALIAGLARFGKVPRFACGHSFGGVLTSLIVSAHPVLFERAVLLDPVLFPPKLILLRGLLGWAIKNPMADGARKRRSHWQDREEAFARLNGRGIFRGWEEEAMWAHIEHALRDDPDGGVTLKCQPSREAEIFESMPQGLWKSLRAIETPVRLIHGEESYPFVKESAARLARLNANVQVEALPGGHCFMQENSRLAAERVREFLVGE</sequence>
<dbReference type="InterPro" id="IPR050228">
    <property type="entry name" value="Carboxylesterase_BioH"/>
</dbReference>
<dbReference type="Pfam" id="PF12697">
    <property type="entry name" value="Abhydrolase_6"/>
    <property type="match status" value="1"/>
</dbReference>
<dbReference type="Gene3D" id="3.40.50.1820">
    <property type="entry name" value="alpha/beta hydrolase"/>
    <property type="match status" value="1"/>
</dbReference>
<gene>
    <name evidence="2" type="primary">poxA</name>
    <name evidence="2" type="ORF">GCM10009083_13830</name>
</gene>
<dbReference type="Proteomes" id="UP000633263">
    <property type="component" value="Unassembled WGS sequence"/>
</dbReference>
<feature type="domain" description="AB hydrolase-1" evidence="1">
    <location>
        <begin position="31"/>
        <end position="278"/>
    </location>
</feature>
<proteinExistence type="predicted"/>
<reference evidence="3" key="1">
    <citation type="journal article" date="2019" name="Int. J. Syst. Evol. Microbiol.">
        <title>The Global Catalogue of Microorganisms (GCM) 10K type strain sequencing project: providing services to taxonomists for standard genome sequencing and annotation.</title>
        <authorList>
            <consortium name="The Broad Institute Genomics Platform"/>
            <consortium name="The Broad Institute Genome Sequencing Center for Infectious Disease"/>
            <person name="Wu L."/>
            <person name="Ma J."/>
        </authorList>
    </citation>
    <scope>NUCLEOTIDE SEQUENCE [LARGE SCALE GENOMIC DNA]</scope>
    <source>
        <strain evidence="3">JCM 11590</strain>
    </source>
</reference>
<keyword evidence="3" id="KW-1185">Reference proteome</keyword>
<dbReference type="InterPro" id="IPR000073">
    <property type="entry name" value="AB_hydrolase_1"/>
</dbReference>